<evidence type="ECO:0000313" key="4">
    <source>
        <dbReference type="Proteomes" id="UP001271780"/>
    </source>
</evidence>
<evidence type="ECO:0000256" key="2">
    <source>
        <dbReference type="SAM" id="SignalP"/>
    </source>
</evidence>
<feature type="region of interest" description="Disordered" evidence="1">
    <location>
        <begin position="41"/>
        <end position="131"/>
    </location>
</feature>
<dbReference type="EMBL" id="JAVIIZ010000013">
    <property type="protein sequence ID" value="MDX8474507.1"/>
    <property type="molecule type" value="Genomic_DNA"/>
</dbReference>
<comment type="caution">
    <text evidence="3">The sequence shown here is derived from an EMBL/GenBank/DDBJ whole genome shotgun (WGS) entry which is preliminary data.</text>
</comment>
<name>A0ABU4XIB5_9HYPH</name>
<dbReference type="Proteomes" id="UP001271780">
    <property type="component" value="Unassembled WGS sequence"/>
</dbReference>
<dbReference type="Gene3D" id="2.40.50.90">
    <property type="match status" value="1"/>
</dbReference>
<proteinExistence type="predicted"/>
<accession>A0ABU4XIB5</accession>
<feature type="signal peptide" evidence="2">
    <location>
        <begin position="1"/>
        <end position="17"/>
    </location>
</feature>
<evidence type="ECO:0000256" key="1">
    <source>
        <dbReference type="SAM" id="MobiDB-lite"/>
    </source>
</evidence>
<evidence type="ECO:0000313" key="3">
    <source>
        <dbReference type="EMBL" id="MDX8474507.1"/>
    </source>
</evidence>
<dbReference type="RefSeq" id="WP_320317677.1">
    <property type="nucleotide sequence ID" value="NZ_JAVIIX010000012.1"/>
</dbReference>
<protein>
    <submittedName>
        <fullName evidence="3">Thermonuclease family protein</fullName>
    </submittedName>
</protein>
<keyword evidence="4" id="KW-1185">Reference proteome</keyword>
<feature type="region of interest" description="Disordered" evidence="1">
    <location>
        <begin position="265"/>
        <end position="294"/>
    </location>
</feature>
<feature type="chain" id="PRO_5046747165" evidence="2">
    <location>
        <begin position="18"/>
        <end position="294"/>
    </location>
</feature>
<dbReference type="SUPFAM" id="SSF50199">
    <property type="entry name" value="Staphylococcal nuclease"/>
    <property type="match status" value="1"/>
</dbReference>
<gene>
    <name evidence="3" type="ORF">RFM27_20700</name>
</gene>
<dbReference type="InterPro" id="IPR035437">
    <property type="entry name" value="SNase_OB-fold_sf"/>
</dbReference>
<keyword evidence="2" id="KW-0732">Signal</keyword>
<feature type="compositionally biased region" description="Low complexity" evidence="1">
    <location>
        <begin position="265"/>
        <end position="278"/>
    </location>
</feature>
<reference evidence="3 4" key="1">
    <citation type="submission" date="2023-08" db="EMBL/GenBank/DDBJ databases">
        <title>Implementing the SeqCode for naming new Mesorhizobium species isolated from Vachellia karroo root nodules.</title>
        <authorList>
            <person name="Van Lill M."/>
        </authorList>
    </citation>
    <scope>NUCLEOTIDE SEQUENCE [LARGE SCALE GENOMIC DNA]</scope>
    <source>
        <strain evidence="3 4">VK23A</strain>
    </source>
</reference>
<feature type="compositionally biased region" description="Low complexity" evidence="1">
    <location>
        <begin position="49"/>
        <end position="64"/>
    </location>
</feature>
<organism evidence="3 4">
    <name type="scientific">Mesorhizobium dulcispinae</name>
    <dbReference type="NCBI Taxonomy" id="3072316"/>
    <lineage>
        <taxon>Bacteria</taxon>
        <taxon>Pseudomonadati</taxon>
        <taxon>Pseudomonadota</taxon>
        <taxon>Alphaproteobacteria</taxon>
        <taxon>Hyphomicrobiales</taxon>
        <taxon>Phyllobacteriaceae</taxon>
        <taxon>Mesorhizobium</taxon>
    </lineage>
</organism>
<sequence>MRVLHLALALLAVPAMAALVVAGGRSLKGSESVVAVDQIDPADTLPGQDTDAAPQEPTTAEPATSAILAPAAPEPPKPAAHSRAIDPEVVAPPELSEDELERVEPRAPLSDLALAGPPKPRKTKMPDGGDGTKLFQPIATAAGMIKAKDYAIAVSGIEIVKESETCSDGGKPWDCGVRARTAFRAFLRGRTVVCAVPPQGGQAAIAAKCWVGNKDVGEWLAENGWARAAQGGPYVEAGEKARAAKKGIFGMAPNLGGLPALPAATGPAPAAPSSILPAEDSAVMPPADQPAPAQ</sequence>